<dbReference type="GO" id="GO:0005737">
    <property type="term" value="C:cytoplasm"/>
    <property type="evidence" value="ECO:0007669"/>
    <property type="project" value="TreeGrafter"/>
</dbReference>
<dbReference type="RefSeq" id="WP_126764405.1">
    <property type="nucleotide sequence ID" value="NZ_JBHLTZ010000014.1"/>
</dbReference>
<dbReference type="Gene3D" id="3.30.470.20">
    <property type="entry name" value="ATP-grasp fold, B domain"/>
    <property type="match status" value="1"/>
</dbReference>
<dbReference type="AlphaFoldDB" id="A0A432XS55"/>
<dbReference type="Pfam" id="PF14401">
    <property type="entry name" value="RLAN"/>
    <property type="match status" value="1"/>
</dbReference>
<keyword evidence="1" id="KW-0464">Manganese</keyword>
<evidence type="ECO:0000256" key="1">
    <source>
        <dbReference type="ARBA" id="ARBA00023211"/>
    </source>
</evidence>
<dbReference type="PANTHER" id="PTHR21621:SF0">
    <property type="entry name" value="BETA-CITRYLGLUTAMATE SYNTHASE B-RELATED"/>
    <property type="match status" value="1"/>
</dbReference>
<dbReference type="Proteomes" id="UP000287198">
    <property type="component" value="Unassembled WGS sequence"/>
</dbReference>
<dbReference type="Gene3D" id="3.30.1490.20">
    <property type="entry name" value="ATP-grasp fold, A domain"/>
    <property type="match status" value="1"/>
</dbReference>
<gene>
    <name evidence="4" type="ORF">CWI69_11295</name>
</gene>
<dbReference type="GO" id="GO:0009432">
    <property type="term" value="P:SOS response"/>
    <property type="evidence" value="ECO:0007669"/>
    <property type="project" value="TreeGrafter"/>
</dbReference>
<dbReference type="OrthoDB" id="9800957at2"/>
<proteinExistence type="predicted"/>
<name>A0A432XS55_9GAMM</name>
<keyword evidence="2" id="KW-0547">Nucleotide-binding</keyword>
<dbReference type="InterPro" id="IPR011761">
    <property type="entry name" value="ATP-grasp"/>
</dbReference>
<dbReference type="GO" id="GO:0018169">
    <property type="term" value="F:ribosomal S6-glutamic acid ligase activity"/>
    <property type="evidence" value="ECO:0007669"/>
    <property type="project" value="TreeGrafter"/>
</dbReference>
<protein>
    <submittedName>
        <fullName evidence="4">RimK family alpha-L-glutamate ligase</fullName>
    </submittedName>
</protein>
<keyword evidence="2" id="KW-0067">ATP-binding</keyword>
<organism evidence="4 5">
    <name type="scientific">Pseudidiomarina halophila</name>
    <dbReference type="NCBI Taxonomy" id="1449799"/>
    <lineage>
        <taxon>Bacteria</taxon>
        <taxon>Pseudomonadati</taxon>
        <taxon>Pseudomonadota</taxon>
        <taxon>Gammaproteobacteria</taxon>
        <taxon>Alteromonadales</taxon>
        <taxon>Idiomarinaceae</taxon>
        <taxon>Pseudidiomarina</taxon>
    </lineage>
</organism>
<keyword evidence="5" id="KW-1185">Reference proteome</keyword>
<dbReference type="SUPFAM" id="SSF56059">
    <property type="entry name" value="Glutathione synthetase ATP-binding domain-like"/>
    <property type="match status" value="1"/>
</dbReference>
<dbReference type="PROSITE" id="PS50975">
    <property type="entry name" value="ATP_GRASP"/>
    <property type="match status" value="1"/>
</dbReference>
<reference evidence="5" key="1">
    <citation type="journal article" date="2018" name="Front. Microbiol.">
        <title>Genome-Based Analysis Reveals the Taxonomy and Diversity of the Family Idiomarinaceae.</title>
        <authorList>
            <person name="Liu Y."/>
            <person name="Lai Q."/>
            <person name="Shao Z."/>
        </authorList>
    </citation>
    <scope>NUCLEOTIDE SEQUENCE [LARGE SCALE GENOMIC DNA]</scope>
    <source>
        <strain evidence="5">BH195</strain>
    </source>
</reference>
<dbReference type="InterPro" id="IPR013651">
    <property type="entry name" value="ATP-grasp_RimK-type"/>
</dbReference>
<dbReference type="EMBL" id="PIPW01000004">
    <property type="protein sequence ID" value="RUO51557.1"/>
    <property type="molecule type" value="Genomic_DNA"/>
</dbReference>
<comment type="caution">
    <text evidence="4">The sequence shown here is derived from an EMBL/GenBank/DDBJ whole genome shotgun (WGS) entry which is preliminary data.</text>
</comment>
<evidence type="ECO:0000313" key="5">
    <source>
        <dbReference type="Proteomes" id="UP000287198"/>
    </source>
</evidence>
<keyword evidence="4" id="KW-0436">Ligase</keyword>
<dbReference type="Pfam" id="PF08443">
    <property type="entry name" value="RimK"/>
    <property type="match status" value="1"/>
</dbReference>
<dbReference type="GO" id="GO:0046872">
    <property type="term" value="F:metal ion binding"/>
    <property type="evidence" value="ECO:0007669"/>
    <property type="project" value="InterPro"/>
</dbReference>
<evidence type="ECO:0000313" key="4">
    <source>
        <dbReference type="EMBL" id="RUO51557.1"/>
    </source>
</evidence>
<dbReference type="GO" id="GO:0005524">
    <property type="term" value="F:ATP binding"/>
    <property type="evidence" value="ECO:0007669"/>
    <property type="project" value="UniProtKB-UniRule"/>
</dbReference>
<sequence>MQNAALIILDSITDWQPYYPSQSIVTASDYLLQQDAKGRAQLLNLCGDLSYLSTGYYVSLLAEARGQRVLPSVSTINDLANFSHYQLLLPANTDKQISKYLGQQPQSERHRVLICFGQTEDPQLTNFARQIFDRYPCPIIWVEFSYQGRWFINNLYAGNLSELEDEQQTLFGDSLDSFSKRVWRKARAPKEYRYDLAILHDPNEPIPTSDKKALQKFIKAAKDADIDAELITVDDYNRLLEFDALFIRETTRISHYTYHFSKKAEANGMVVIDDPHSILQCANKVFLKELLDKHRVPTPRTELILSQQDIDYQAIGERLGYPVVLKIPDGSFSIGVEKAESIDELKSIAADLFKKSTILLAQEFVRTEFDWRIGILNNRAIYACKYFMARNHWQIYNHASGTSRSKSGGFETVGIHQVPKDIVKTALQATRLIGDGLYGVDMKLTTKGPVIIEINDNPSIDSGVEDLLLGDELYHIIMRDFARRLDEK</sequence>
<feature type="domain" description="ATP-grasp" evidence="3">
    <location>
        <begin position="288"/>
        <end position="482"/>
    </location>
</feature>
<dbReference type="InterPro" id="IPR013815">
    <property type="entry name" value="ATP_grasp_subdomain_1"/>
</dbReference>
<accession>A0A432XS55</accession>
<dbReference type="InterPro" id="IPR025839">
    <property type="entry name" value="RLAN_dom"/>
</dbReference>
<evidence type="ECO:0000256" key="2">
    <source>
        <dbReference type="PROSITE-ProRule" id="PRU00409"/>
    </source>
</evidence>
<dbReference type="PANTHER" id="PTHR21621">
    <property type="entry name" value="RIBOSOMAL PROTEIN S6 MODIFICATION PROTEIN"/>
    <property type="match status" value="1"/>
</dbReference>
<evidence type="ECO:0000259" key="3">
    <source>
        <dbReference type="PROSITE" id="PS50975"/>
    </source>
</evidence>